<dbReference type="SUPFAM" id="SSF47923">
    <property type="entry name" value="Ypt/Rab-GAP domain of gyp1p"/>
    <property type="match status" value="2"/>
</dbReference>
<evidence type="ECO:0000259" key="11">
    <source>
        <dbReference type="PROSITE" id="PS50086"/>
    </source>
</evidence>
<keyword evidence="13" id="KW-1185">Reference proteome</keyword>
<dbReference type="InterPro" id="IPR035969">
    <property type="entry name" value="Rab-GAP_TBC_sf"/>
</dbReference>
<dbReference type="PROSITE" id="PS50086">
    <property type="entry name" value="TBC_RABGAP"/>
    <property type="match status" value="1"/>
</dbReference>
<dbReference type="EMBL" id="JBBCAQ010000010">
    <property type="protein sequence ID" value="KAK7601477.1"/>
    <property type="molecule type" value="Genomic_DNA"/>
</dbReference>
<evidence type="ECO:0000256" key="10">
    <source>
        <dbReference type="SAM" id="MobiDB-lite"/>
    </source>
</evidence>
<dbReference type="InterPro" id="IPR000195">
    <property type="entry name" value="Rab-GAP-TBC_dom"/>
</dbReference>
<evidence type="ECO:0000256" key="2">
    <source>
        <dbReference type="ARBA" id="ARBA00022468"/>
    </source>
</evidence>
<dbReference type="FunFam" id="1.10.472.80:FF:000005">
    <property type="entry name" value="TBC1 domain family member 15"/>
    <property type="match status" value="1"/>
</dbReference>
<protein>
    <recommendedName>
        <fullName evidence="8">TBC1 domain family member 15</fullName>
    </recommendedName>
    <alternativeName>
        <fullName evidence="9">GTPase-activating protein RAB7</fullName>
    </alternativeName>
</protein>
<name>A0AAN9TMM3_9HEMI</name>
<evidence type="ECO:0000256" key="5">
    <source>
        <dbReference type="ARBA" id="ARBA00022990"/>
    </source>
</evidence>
<dbReference type="FunFam" id="1.10.8.270:FF:000005">
    <property type="entry name" value="TBC1 domain family member 15"/>
    <property type="match status" value="1"/>
</dbReference>
<feature type="compositionally biased region" description="Polar residues" evidence="10">
    <location>
        <begin position="766"/>
        <end position="775"/>
    </location>
</feature>
<dbReference type="Gene3D" id="1.10.472.80">
    <property type="entry name" value="Ypt/Rab-GAP domain of gyp1p, domain 3"/>
    <property type="match status" value="1"/>
</dbReference>
<proteinExistence type="predicted"/>
<sequence length="972" mass="111718">MDVNRLSNDELKYELTIRGYPLVTDINIMRDLLRGSLRTTENHLENYVLLDPKDEIFICTAKLRELKVDIDNLNEDQRSESFKTADTKLNHLLARIERITTQDPVLLKQRSILLKTILHLMQEATSKTQIIANSHKFNTESYNITPVTRTLIVTNKMSTGSSPVAPTTAKKDDEVGIELFSHQGVALKKKNVEQKVETIPGTLSIFQYGNGKYIEWKPFDPSFESENVGTDCEWDVVDAVRRRTTSTSSNVEGSQLPQIRIAMKDFRTYKIKHGSRQISIMTNNDTRYSFLFQSGNSDGFISSIRAILKTQRVGKSKSTYLVLGEREESKTIKSFNDLKIFPDHTENHNVWNFMRNLQTRPYETTLETFSKLTDTLLYRTPEHRPMDAEVAELLTKSLHIDDNDRNLESDFAIIGDIENIVLAPRNTVKRGEPLTYERWTMSLDSEGRIKNPEEVKNIIFKGGVEPSLRNTLWKYLLNFYPWTSSSDECHEIYKKKIEEYCVMKRQWQTITPGQEMRFSSYRERKNLIEKDVNRTDRTLFYYAGDDNRNLRSLNDILMTYVMYNFDLGYVQGMSDLLSPILFLLDHEIDAFWCFVGFMDRVVQNFDLDQAGMKRQLSELYAILKVVVPDLADYLKRHESSNMFFCFRGLLVHFKREFTLEDIMRLWEVLWTDIPCPNFHLLICVAILDMEKKELMQEGNGFTEILKHVNELSCKMDLNKVLAEAESIYDQLKASGENVPLNVRRIIGLALPQEESDISEEESYVNTTYPATPSLKTSDDNDSITDDIEKSDRPSEICVDPRTKDMTWQPPNFPKGWGKPPPHSPSPVPFRHTYTPSPPPVAPSRQFTVVSPYLSPSCSSPTARLPPPPFIPCPKPTRPQLPAAGVSPYSCPSPFNPTQNYLYADNQLPADIHFDPFFPPLQENFFSNAGDGRSTAEIIANQSQDYVDEKLAEYQATIFQLQGIVLNVNLIHK</sequence>
<keyword evidence="5" id="KW-0007">Acetylation</keyword>
<evidence type="ECO:0000256" key="4">
    <source>
        <dbReference type="ARBA" id="ARBA00022553"/>
    </source>
</evidence>
<reference evidence="12 13" key="1">
    <citation type="submission" date="2024-03" db="EMBL/GenBank/DDBJ databases">
        <title>Adaptation during the transition from Ophiocordyceps entomopathogen to insect associate is accompanied by gene loss and intensified selection.</title>
        <authorList>
            <person name="Ward C.M."/>
            <person name="Onetto C.A."/>
            <person name="Borneman A.R."/>
        </authorList>
    </citation>
    <scope>NUCLEOTIDE SEQUENCE [LARGE SCALE GENOMIC DNA]</scope>
    <source>
        <strain evidence="12">AWRI1</strain>
        <tissue evidence="12">Single Adult Female</tissue>
    </source>
</reference>
<evidence type="ECO:0000256" key="8">
    <source>
        <dbReference type="ARBA" id="ARBA00067480"/>
    </source>
</evidence>
<dbReference type="SMART" id="SM00164">
    <property type="entry name" value="TBC"/>
    <property type="match status" value="1"/>
</dbReference>
<dbReference type="PANTHER" id="PTHR22957">
    <property type="entry name" value="TBC1 DOMAIN FAMILY MEMBER GTPASE-ACTIVATING PROTEIN"/>
    <property type="match status" value="1"/>
</dbReference>
<feature type="domain" description="Rab-GAP TBC" evidence="11">
    <location>
        <begin position="463"/>
        <end position="673"/>
    </location>
</feature>
<comment type="subcellular location">
    <subcellularLocation>
        <location evidence="1">Cytoplasm</location>
    </subcellularLocation>
</comment>
<evidence type="ECO:0000256" key="9">
    <source>
        <dbReference type="ARBA" id="ARBA00082539"/>
    </source>
</evidence>
<evidence type="ECO:0000256" key="1">
    <source>
        <dbReference type="ARBA" id="ARBA00004496"/>
    </source>
</evidence>
<dbReference type="Gene3D" id="1.10.8.270">
    <property type="entry name" value="putative rabgap domain of human tbc1 domain family member 14 like domains"/>
    <property type="match status" value="1"/>
</dbReference>
<evidence type="ECO:0000256" key="3">
    <source>
        <dbReference type="ARBA" id="ARBA00022490"/>
    </source>
</evidence>
<feature type="compositionally biased region" description="Basic and acidic residues" evidence="10">
    <location>
        <begin position="786"/>
        <end position="804"/>
    </location>
</feature>
<keyword evidence="2" id="KW-0343">GTPase activation</keyword>
<organism evidence="12 13">
    <name type="scientific">Parthenolecanium corni</name>
    <dbReference type="NCBI Taxonomy" id="536013"/>
    <lineage>
        <taxon>Eukaryota</taxon>
        <taxon>Metazoa</taxon>
        <taxon>Ecdysozoa</taxon>
        <taxon>Arthropoda</taxon>
        <taxon>Hexapoda</taxon>
        <taxon>Insecta</taxon>
        <taxon>Pterygota</taxon>
        <taxon>Neoptera</taxon>
        <taxon>Paraneoptera</taxon>
        <taxon>Hemiptera</taxon>
        <taxon>Sternorrhyncha</taxon>
        <taxon>Coccoidea</taxon>
        <taxon>Coccidae</taxon>
        <taxon>Parthenolecanium</taxon>
    </lineage>
</organism>
<feature type="region of interest" description="Disordered" evidence="10">
    <location>
        <begin position="766"/>
        <end position="829"/>
    </location>
</feature>
<keyword evidence="3" id="KW-0963">Cytoplasm</keyword>
<dbReference type="GO" id="GO:0005737">
    <property type="term" value="C:cytoplasm"/>
    <property type="evidence" value="ECO:0007669"/>
    <property type="project" value="UniProtKB-SubCell"/>
</dbReference>
<evidence type="ECO:0000313" key="12">
    <source>
        <dbReference type="EMBL" id="KAK7601477.1"/>
    </source>
</evidence>
<dbReference type="Proteomes" id="UP001367676">
    <property type="component" value="Unassembled WGS sequence"/>
</dbReference>
<evidence type="ECO:0000256" key="7">
    <source>
        <dbReference type="ARBA" id="ARBA00065268"/>
    </source>
</evidence>
<keyword evidence="4" id="KW-0597">Phosphoprotein</keyword>
<evidence type="ECO:0000313" key="13">
    <source>
        <dbReference type="Proteomes" id="UP001367676"/>
    </source>
</evidence>
<dbReference type="Pfam" id="PF00566">
    <property type="entry name" value="RabGAP-TBC"/>
    <property type="match status" value="1"/>
</dbReference>
<feature type="compositionally biased region" description="Pro residues" evidence="10">
    <location>
        <begin position="818"/>
        <end position="827"/>
    </location>
</feature>
<dbReference type="PANTHER" id="PTHR22957:SF645">
    <property type="entry name" value="LD27216P"/>
    <property type="match status" value="1"/>
</dbReference>
<comment type="caution">
    <text evidence="12">The sequence shown here is derived from an EMBL/GenBank/DDBJ whole genome shotgun (WGS) entry which is preliminary data.</text>
</comment>
<comment type="function">
    <text evidence="6">Acts as a GTPase activating protein for RAB7A. Does not act on RAB4, RAB5 or RAB6.</text>
</comment>
<evidence type="ECO:0000256" key="6">
    <source>
        <dbReference type="ARBA" id="ARBA00055283"/>
    </source>
</evidence>
<dbReference type="GO" id="GO:0005096">
    <property type="term" value="F:GTPase activator activity"/>
    <property type="evidence" value="ECO:0007669"/>
    <property type="project" value="UniProtKB-KW"/>
</dbReference>
<dbReference type="AlphaFoldDB" id="A0AAN9TMM3"/>
<comment type="subunit">
    <text evidence="7">Interacts with non-phosphorylated form of RAB8A; phosphorylation of RAB8A at 'Thr-72' disrupts this interaction. Interacts with ARMC12.</text>
</comment>
<accession>A0AAN9TMM3</accession>
<gene>
    <name evidence="12" type="ORF">V9T40_008918</name>
</gene>